<comment type="caution">
    <text evidence="2">The sequence shown here is derived from an EMBL/GenBank/DDBJ whole genome shotgun (WGS) entry which is preliminary data.</text>
</comment>
<dbReference type="GO" id="GO:0016747">
    <property type="term" value="F:acyltransferase activity, transferring groups other than amino-acyl groups"/>
    <property type="evidence" value="ECO:0007669"/>
    <property type="project" value="InterPro"/>
</dbReference>
<sequence>MKLHPIVLEGQHVRLEPLTLDHHAALCEVALDPELWRWSVTDMGTPDDLRRYMEAALREQDEGGALPFATIERTSGRAVGSTRFGNADPVHRRVEIGWTWIGRPWQRTAINTEAKYLMLRHAFEKLECIRVELKTNALNQRSRAAILRLGAKEEGTLRKHMISERGALRDTVCYSILDDEWPQVKARLEEMLARAFA</sequence>
<organism evidence="2 3">
    <name type="scientific">Eiseniibacteriota bacterium</name>
    <dbReference type="NCBI Taxonomy" id="2212470"/>
    <lineage>
        <taxon>Bacteria</taxon>
        <taxon>Candidatus Eiseniibacteriota</taxon>
    </lineage>
</organism>
<dbReference type="SUPFAM" id="SSF55729">
    <property type="entry name" value="Acyl-CoA N-acyltransferases (Nat)"/>
    <property type="match status" value="1"/>
</dbReference>
<gene>
    <name evidence="2" type="ORF">E6K73_08590</name>
</gene>
<evidence type="ECO:0000259" key="1">
    <source>
        <dbReference type="PROSITE" id="PS51186"/>
    </source>
</evidence>
<protein>
    <submittedName>
        <fullName evidence="2">GNAT family N-acetyltransferase</fullName>
    </submittedName>
</protein>
<proteinExistence type="predicted"/>
<dbReference type="Proteomes" id="UP000320184">
    <property type="component" value="Unassembled WGS sequence"/>
</dbReference>
<name>A0A538SFI2_UNCEI</name>
<dbReference type="InterPro" id="IPR000182">
    <property type="entry name" value="GNAT_dom"/>
</dbReference>
<dbReference type="Gene3D" id="3.40.630.30">
    <property type="match status" value="1"/>
</dbReference>
<dbReference type="AlphaFoldDB" id="A0A538SFI2"/>
<dbReference type="PANTHER" id="PTHR43610">
    <property type="entry name" value="BLL6696 PROTEIN"/>
    <property type="match status" value="1"/>
</dbReference>
<keyword evidence="2" id="KW-0808">Transferase</keyword>
<reference evidence="2 3" key="1">
    <citation type="journal article" date="2019" name="Nat. Microbiol.">
        <title>Mediterranean grassland soil C-N compound turnover is dependent on rainfall and depth, and is mediated by genomically divergent microorganisms.</title>
        <authorList>
            <person name="Diamond S."/>
            <person name="Andeer P.F."/>
            <person name="Li Z."/>
            <person name="Crits-Christoph A."/>
            <person name="Burstein D."/>
            <person name="Anantharaman K."/>
            <person name="Lane K.R."/>
            <person name="Thomas B.C."/>
            <person name="Pan C."/>
            <person name="Northen T.R."/>
            <person name="Banfield J.F."/>
        </authorList>
    </citation>
    <scope>NUCLEOTIDE SEQUENCE [LARGE SCALE GENOMIC DNA]</scope>
    <source>
        <strain evidence="2">WS_3</strain>
    </source>
</reference>
<evidence type="ECO:0000313" key="3">
    <source>
        <dbReference type="Proteomes" id="UP000320184"/>
    </source>
</evidence>
<dbReference type="InterPro" id="IPR016181">
    <property type="entry name" value="Acyl_CoA_acyltransferase"/>
</dbReference>
<feature type="domain" description="N-acetyltransferase" evidence="1">
    <location>
        <begin position="13"/>
        <end position="179"/>
    </location>
</feature>
<dbReference type="PANTHER" id="PTHR43610:SF1">
    <property type="entry name" value="N-ACETYLTRANSFERASE DOMAIN-CONTAINING PROTEIN"/>
    <property type="match status" value="1"/>
</dbReference>
<evidence type="ECO:0000313" key="2">
    <source>
        <dbReference type="EMBL" id="TMQ50110.1"/>
    </source>
</evidence>
<dbReference type="EMBL" id="VBOT01000106">
    <property type="protein sequence ID" value="TMQ50110.1"/>
    <property type="molecule type" value="Genomic_DNA"/>
</dbReference>
<dbReference type="Pfam" id="PF13302">
    <property type="entry name" value="Acetyltransf_3"/>
    <property type="match status" value="1"/>
</dbReference>
<accession>A0A538SFI2</accession>
<dbReference type="PROSITE" id="PS51186">
    <property type="entry name" value="GNAT"/>
    <property type="match status" value="1"/>
</dbReference>